<sequence length="249" mass="28562">MDHDFFSGNHYEHTTAINDFNTIYRSSMTSSQKSEPSQQEKSLRMRNIVNSTIGTNYAIHLTNIGVLYLLDTEKNGIFTAKNFSDLYTTYDKLKETLKPIGEEYTYQFHSFATWVMYCDLARDETGSERFIEWIRQLAINDRTKSSTDHETIYIGITTLKAFYVLLDIQHTHGSSFPNFLTLIQSACEEMGLLTPSETQVPKRIPMDAIEFVFRNFVSGFMKMMEDMGIPTAQDDVLGPFVHNQHAAPS</sequence>
<dbReference type="Proteomes" id="UP001281761">
    <property type="component" value="Unassembled WGS sequence"/>
</dbReference>
<comment type="caution">
    <text evidence="1">The sequence shown here is derived from an EMBL/GenBank/DDBJ whole genome shotgun (WGS) entry which is preliminary data.</text>
</comment>
<dbReference type="EMBL" id="JARBJD010000144">
    <property type="protein sequence ID" value="KAK2949996.1"/>
    <property type="molecule type" value="Genomic_DNA"/>
</dbReference>
<keyword evidence="2" id="KW-1185">Reference proteome</keyword>
<evidence type="ECO:0000313" key="2">
    <source>
        <dbReference type="Proteomes" id="UP001281761"/>
    </source>
</evidence>
<gene>
    <name evidence="1" type="ORF">BLNAU_15031</name>
</gene>
<name>A0ABQ9XDH8_9EUKA</name>
<evidence type="ECO:0000313" key="1">
    <source>
        <dbReference type="EMBL" id="KAK2949996.1"/>
    </source>
</evidence>
<organism evidence="1 2">
    <name type="scientific">Blattamonas nauphoetae</name>
    <dbReference type="NCBI Taxonomy" id="2049346"/>
    <lineage>
        <taxon>Eukaryota</taxon>
        <taxon>Metamonada</taxon>
        <taxon>Preaxostyla</taxon>
        <taxon>Oxymonadida</taxon>
        <taxon>Blattamonas</taxon>
    </lineage>
</organism>
<proteinExistence type="predicted"/>
<protein>
    <submittedName>
        <fullName evidence="1">Uncharacterized protein</fullName>
    </submittedName>
</protein>
<reference evidence="1 2" key="1">
    <citation type="journal article" date="2022" name="bioRxiv">
        <title>Genomics of Preaxostyla Flagellates Illuminates Evolutionary Transitions and the Path Towards Mitochondrial Loss.</title>
        <authorList>
            <person name="Novak L.V.F."/>
            <person name="Treitli S.C."/>
            <person name="Pyrih J."/>
            <person name="Halakuc P."/>
            <person name="Pipaliya S.V."/>
            <person name="Vacek V."/>
            <person name="Brzon O."/>
            <person name="Soukal P."/>
            <person name="Eme L."/>
            <person name="Dacks J.B."/>
            <person name="Karnkowska A."/>
            <person name="Elias M."/>
            <person name="Hampl V."/>
        </authorList>
    </citation>
    <scope>NUCLEOTIDE SEQUENCE [LARGE SCALE GENOMIC DNA]</scope>
    <source>
        <strain evidence="1">NAU3</strain>
        <tissue evidence="1">Gut</tissue>
    </source>
</reference>
<accession>A0ABQ9XDH8</accession>